<organism evidence="2 3">
    <name type="scientific">Ulvibacterium marinum</name>
    <dbReference type="NCBI Taxonomy" id="2419782"/>
    <lineage>
        <taxon>Bacteria</taxon>
        <taxon>Pseudomonadati</taxon>
        <taxon>Bacteroidota</taxon>
        <taxon>Flavobacteriia</taxon>
        <taxon>Flavobacteriales</taxon>
        <taxon>Flavobacteriaceae</taxon>
        <taxon>Ulvibacterium</taxon>
    </lineage>
</organism>
<evidence type="ECO:0000313" key="3">
    <source>
        <dbReference type="Proteomes" id="UP000276603"/>
    </source>
</evidence>
<feature type="coiled-coil region" evidence="1">
    <location>
        <begin position="39"/>
        <end position="66"/>
    </location>
</feature>
<protein>
    <submittedName>
        <fullName evidence="2">Uncharacterized protein</fullName>
    </submittedName>
</protein>
<accession>A0A3B0C6W1</accession>
<dbReference type="Proteomes" id="UP000276603">
    <property type="component" value="Unassembled WGS sequence"/>
</dbReference>
<proteinExistence type="predicted"/>
<keyword evidence="1" id="KW-0175">Coiled coil</keyword>
<evidence type="ECO:0000256" key="1">
    <source>
        <dbReference type="SAM" id="Coils"/>
    </source>
</evidence>
<name>A0A3B0C6W1_9FLAO</name>
<comment type="caution">
    <text evidence="2">The sequence shown here is derived from an EMBL/GenBank/DDBJ whole genome shotgun (WGS) entry which is preliminary data.</text>
</comment>
<keyword evidence="3" id="KW-1185">Reference proteome</keyword>
<gene>
    <name evidence="2" type="ORF">D7Z94_16790</name>
</gene>
<dbReference type="AlphaFoldDB" id="A0A3B0C6W1"/>
<reference evidence="2 3" key="1">
    <citation type="submission" date="2018-10" db="EMBL/GenBank/DDBJ databases">
        <title>Ulvibacterium marinum gen. nov., sp. nov., a novel marine bacterium of the family Flavobacteriaceae, isolated from a culture of the green alga Ulva prolifera.</title>
        <authorList>
            <person name="Zhang Z."/>
        </authorList>
    </citation>
    <scope>NUCLEOTIDE SEQUENCE [LARGE SCALE GENOMIC DNA]</scope>
    <source>
        <strain evidence="2 3">CCMM003</strain>
    </source>
</reference>
<sequence>MVLVFSYISSMEHFKEAKQKLDLSWAELHEANINLQISIQQMQWARQDLREALQNSKVQIEDEKLKDFLEL</sequence>
<evidence type="ECO:0000313" key="2">
    <source>
        <dbReference type="EMBL" id="RKN79919.1"/>
    </source>
</evidence>
<dbReference type="EMBL" id="RBCJ01000003">
    <property type="protein sequence ID" value="RKN79919.1"/>
    <property type="molecule type" value="Genomic_DNA"/>
</dbReference>